<evidence type="ECO:0000313" key="3">
    <source>
        <dbReference type="Proteomes" id="UP000663846"/>
    </source>
</evidence>
<evidence type="ECO:0000313" key="2">
    <source>
        <dbReference type="EMBL" id="CAE6376505.1"/>
    </source>
</evidence>
<evidence type="ECO:0000256" key="1">
    <source>
        <dbReference type="SAM" id="MobiDB-lite"/>
    </source>
</evidence>
<reference evidence="2" key="1">
    <citation type="submission" date="2021-01" db="EMBL/GenBank/DDBJ databases">
        <authorList>
            <person name="Kaushik A."/>
        </authorList>
    </citation>
    <scope>NUCLEOTIDE SEQUENCE</scope>
    <source>
        <strain evidence="2">AG1-1C</strain>
    </source>
</reference>
<gene>
    <name evidence="2" type="ORF">RDB_LOCUS30029</name>
</gene>
<name>A0A8H2WFE0_9AGAM</name>
<protein>
    <submittedName>
        <fullName evidence="2">Uncharacterized protein</fullName>
    </submittedName>
</protein>
<dbReference type="Proteomes" id="UP000663846">
    <property type="component" value="Unassembled WGS sequence"/>
</dbReference>
<comment type="caution">
    <text evidence="2">The sequence shown here is derived from an EMBL/GenBank/DDBJ whole genome shotgun (WGS) entry which is preliminary data.</text>
</comment>
<accession>A0A8H2WFE0</accession>
<proteinExistence type="predicted"/>
<dbReference type="EMBL" id="CAJMWS010000189">
    <property type="protein sequence ID" value="CAE6376505.1"/>
    <property type="molecule type" value="Genomic_DNA"/>
</dbReference>
<organism evidence="2 3">
    <name type="scientific">Rhizoctonia solani</name>
    <dbReference type="NCBI Taxonomy" id="456999"/>
    <lineage>
        <taxon>Eukaryota</taxon>
        <taxon>Fungi</taxon>
        <taxon>Dikarya</taxon>
        <taxon>Basidiomycota</taxon>
        <taxon>Agaricomycotina</taxon>
        <taxon>Agaricomycetes</taxon>
        <taxon>Cantharellales</taxon>
        <taxon>Ceratobasidiaceae</taxon>
        <taxon>Rhizoctonia</taxon>
    </lineage>
</organism>
<dbReference type="AlphaFoldDB" id="A0A8H2WFE0"/>
<feature type="region of interest" description="Disordered" evidence="1">
    <location>
        <begin position="27"/>
        <end position="104"/>
    </location>
</feature>
<sequence length="128" mass="13092">MGCIPSRSSMDVEPKPDMRIVARTITRGSSLEQFPTERPYSPASDETKVPNDVITHAAGAPRPPRVDCIAPRPSNETFKRRRDGQEEGHQESTTATAMTGSAVAGAAVNADDGAAAGGGGGGGGDGGE</sequence>